<protein>
    <submittedName>
        <fullName evidence="6">Protein phosphatase 1G</fullName>
    </submittedName>
</protein>
<dbReference type="PANTHER" id="PTHR13832:SF827">
    <property type="entry name" value="PROTEIN PHOSPHATASE 1L"/>
    <property type="match status" value="1"/>
</dbReference>
<organism evidence="6 7">
    <name type="scientific">Geodia barretti</name>
    <name type="common">Barrett's horny sponge</name>
    <dbReference type="NCBI Taxonomy" id="519541"/>
    <lineage>
        <taxon>Eukaryota</taxon>
        <taxon>Metazoa</taxon>
        <taxon>Porifera</taxon>
        <taxon>Demospongiae</taxon>
        <taxon>Heteroscleromorpha</taxon>
        <taxon>Tetractinellida</taxon>
        <taxon>Astrophorina</taxon>
        <taxon>Geodiidae</taxon>
        <taxon>Geodia</taxon>
    </lineage>
</organism>
<dbReference type="AlphaFoldDB" id="A0AA35WK14"/>
<evidence type="ECO:0000313" key="7">
    <source>
        <dbReference type="Proteomes" id="UP001174909"/>
    </source>
</evidence>
<dbReference type="InterPro" id="IPR036457">
    <property type="entry name" value="PPM-type-like_dom_sf"/>
</dbReference>
<dbReference type="Proteomes" id="UP001174909">
    <property type="component" value="Unassembled WGS sequence"/>
</dbReference>
<dbReference type="PROSITE" id="PS01032">
    <property type="entry name" value="PPM_1"/>
    <property type="match status" value="1"/>
</dbReference>
<dbReference type="SUPFAM" id="SSF81606">
    <property type="entry name" value="PP2C-like"/>
    <property type="match status" value="1"/>
</dbReference>
<feature type="non-terminal residue" evidence="6">
    <location>
        <position position="216"/>
    </location>
</feature>
<dbReference type="InterPro" id="IPR015655">
    <property type="entry name" value="PP2C"/>
</dbReference>
<dbReference type="EMBL" id="CASHTH010001793">
    <property type="protein sequence ID" value="CAI8019976.1"/>
    <property type="molecule type" value="Genomic_DNA"/>
</dbReference>
<evidence type="ECO:0000256" key="3">
    <source>
        <dbReference type="ARBA" id="ARBA00022912"/>
    </source>
</evidence>
<feature type="domain" description="PPM-type phosphatase" evidence="5">
    <location>
        <begin position="27"/>
        <end position="216"/>
    </location>
</feature>
<evidence type="ECO:0000256" key="4">
    <source>
        <dbReference type="SAM" id="MobiDB-lite"/>
    </source>
</evidence>
<dbReference type="InterPro" id="IPR001932">
    <property type="entry name" value="PPM-type_phosphatase-like_dom"/>
</dbReference>
<keyword evidence="7" id="KW-1185">Reference proteome</keyword>
<dbReference type="InterPro" id="IPR000222">
    <property type="entry name" value="PP2C_BS"/>
</dbReference>
<evidence type="ECO:0000259" key="5">
    <source>
        <dbReference type="PROSITE" id="PS51746"/>
    </source>
</evidence>
<dbReference type="GO" id="GO:0046872">
    <property type="term" value="F:metal ion binding"/>
    <property type="evidence" value="ECO:0007669"/>
    <property type="project" value="UniProtKB-KW"/>
</dbReference>
<dbReference type="GO" id="GO:0004722">
    <property type="term" value="F:protein serine/threonine phosphatase activity"/>
    <property type="evidence" value="ECO:0007669"/>
    <property type="project" value="InterPro"/>
</dbReference>
<feature type="region of interest" description="Disordered" evidence="4">
    <location>
        <begin position="159"/>
        <end position="188"/>
    </location>
</feature>
<dbReference type="PROSITE" id="PS51746">
    <property type="entry name" value="PPM_2"/>
    <property type="match status" value="1"/>
</dbReference>
<keyword evidence="1" id="KW-0479">Metal-binding</keyword>
<evidence type="ECO:0000313" key="6">
    <source>
        <dbReference type="EMBL" id="CAI8019976.1"/>
    </source>
</evidence>
<accession>A0AA35WK14</accession>
<comment type="caution">
    <text evidence="6">The sequence shown here is derived from an EMBL/GenBank/DDBJ whole genome shotgun (WGS) entry which is preliminary data.</text>
</comment>
<evidence type="ECO:0000256" key="2">
    <source>
        <dbReference type="ARBA" id="ARBA00022801"/>
    </source>
</evidence>
<reference evidence="6" key="1">
    <citation type="submission" date="2023-03" db="EMBL/GenBank/DDBJ databases">
        <authorList>
            <person name="Steffen K."/>
            <person name="Cardenas P."/>
        </authorList>
    </citation>
    <scope>NUCLEOTIDE SEQUENCE</scope>
</reference>
<gene>
    <name evidence="6" type="ORF">GBAR_LOCUS11959</name>
</gene>
<keyword evidence="3" id="KW-0904">Protein phosphatase</keyword>
<dbReference type="PANTHER" id="PTHR13832">
    <property type="entry name" value="PROTEIN PHOSPHATASE 2C"/>
    <property type="match status" value="1"/>
</dbReference>
<feature type="compositionally biased region" description="Basic and acidic residues" evidence="4">
    <location>
        <begin position="160"/>
        <end position="187"/>
    </location>
</feature>
<name>A0AA35WK14_GEOBA</name>
<sequence>MGAYLEKPVTAKRSDHGMAVVGGRKTVYASTAVQGWRVGMEDAHVIVPDFDESTALFAVFDGHGGKEVAEYCSRNMPGMLQSNAAYRSGDLSAALKQLFMETDRRLLEEEAVKELKRYVEGAKEGESDMEVLTSDDEEEAKLLEEARMPLDDLLAQYVADKSRGDTAEEEEGPKGQEKEGTPGDDQVKSMLQAIASRAGIEIDFEEESSYSDDSDM</sequence>
<dbReference type="Pfam" id="PF00481">
    <property type="entry name" value="PP2C"/>
    <property type="match status" value="1"/>
</dbReference>
<dbReference type="Gene3D" id="3.60.40.10">
    <property type="entry name" value="PPM-type phosphatase domain"/>
    <property type="match status" value="1"/>
</dbReference>
<evidence type="ECO:0000256" key="1">
    <source>
        <dbReference type="ARBA" id="ARBA00022723"/>
    </source>
</evidence>
<proteinExistence type="predicted"/>
<keyword evidence="2" id="KW-0378">Hydrolase</keyword>